<sequence length="65" mass="7571">MKLCGKFSLNRLQPTVKHGRFSVMVWGAIWSTGHSELKSIEICKWQVHQTLVYVIKWIKCTPNVK</sequence>
<proteinExistence type="predicted"/>
<accession>A0A8C4QNH8</accession>
<evidence type="ECO:0000313" key="1">
    <source>
        <dbReference type="Ensembl" id="ENSEBUP00000018207.1"/>
    </source>
</evidence>
<evidence type="ECO:0000313" key="2">
    <source>
        <dbReference type="Proteomes" id="UP000694388"/>
    </source>
</evidence>
<protein>
    <submittedName>
        <fullName evidence="1">Uncharacterized protein</fullName>
    </submittedName>
</protein>
<reference evidence="1" key="1">
    <citation type="submission" date="2025-08" db="UniProtKB">
        <authorList>
            <consortium name="Ensembl"/>
        </authorList>
    </citation>
    <scope>IDENTIFICATION</scope>
</reference>
<dbReference type="Ensembl" id="ENSEBUT00000018784.1">
    <property type="protein sequence ID" value="ENSEBUP00000018207.1"/>
    <property type="gene ID" value="ENSEBUG00000011371.1"/>
</dbReference>
<name>A0A8C4QNH8_EPTBU</name>
<keyword evidence="2" id="KW-1185">Reference proteome</keyword>
<reference evidence="1" key="2">
    <citation type="submission" date="2025-09" db="UniProtKB">
        <authorList>
            <consortium name="Ensembl"/>
        </authorList>
    </citation>
    <scope>IDENTIFICATION</scope>
</reference>
<organism evidence="1 2">
    <name type="scientific">Eptatretus burgeri</name>
    <name type="common">Inshore hagfish</name>
    <dbReference type="NCBI Taxonomy" id="7764"/>
    <lineage>
        <taxon>Eukaryota</taxon>
        <taxon>Metazoa</taxon>
        <taxon>Chordata</taxon>
        <taxon>Craniata</taxon>
        <taxon>Vertebrata</taxon>
        <taxon>Cyclostomata</taxon>
        <taxon>Myxini</taxon>
        <taxon>Myxiniformes</taxon>
        <taxon>Myxinidae</taxon>
        <taxon>Eptatretinae</taxon>
        <taxon>Eptatretus</taxon>
    </lineage>
</organism>
<dbReference type="AlphaFoldDB" id="A0A8C4QNH8"/>
<dbReference type="Proteomes" id="UP000694388">
    <property type="component" value="Unplaced"/>
</dbReference>